<dbReference type="EMBL" id="CP158373">
    <property type="protein sequence ID" value="XBY66782.1"/>
    <property type="molecule type" value="Genomic_DNA"/>
</dbReference>
<dbReference type="PROSITE" id="PS51257">
    <property type="entry name" value="PROKAR_LIPOPROTEIN"/>
    <property type="match status" value="1"/>
</dbReference>
<dbReference type="AlphaFoldDB" id="A0AAU7YAS0"/>
<gene>
    <name evidence="3" type="ORF">ABS648_13745</name>
</gene>
<keyword evidence="2" id="KW-0812">Transmembrane</keyword>
<feature type="transmembrane region" description="Helical" evidence="2">
    <location>
        <begin position="20"/>
        <end position="40"/>
    </location>
</feature>
<feature type="region of interest" description="Disordered" evidence="1">
    <location>
        <begin position="105"/>
        <end position="135"/>
    </location>
</feature>
<accession>A0AAU7YAS0</accession>
<protein>
    <submittedName>
        <fullName evidence="3">DUF2946 family protein</fullName>
    </submittedName>
</protein>
<dbReference type="Pfam" id="PF11162">
    <property type="entry name" value="DUF2946"/>
    <property type="match status" value="1"/>
</dbReference>
<feature type="compositionally biased region" description="Pro residues" evidence="1">
    <location>
        <begin position="114"/>
        <end position="135"/>
    </location>
</feature>
<sequence length="135" mass="14010">MQRPARPHLKSARSSPGSLIAWMLYACVLYSVFSCGIQHGQAAGLQLSGLETPLCSADGQPSAGSGTSLPLPAAWLASFTCPLCASVPLGIGLLLGLSWLLRGGHAPHPRPRPRPGAPPRHTWPPASPRAPPAPC</sequence>
<keyword evidence="2" id="KW-0472">Membrane</keyword>
<keyword evidence="2" id="KW-1133">Transmembrane helix</keyword>
<reference evidence="3" key="1">
    <citation type="submission" date="2023-08" db="EMBL/GenBank/DDBJ databases">
        <title>Increased levels of nutrients transform a symbiont into a lethal pathobiont.</title>
        <authorList>
            <person name="Lachnit T."/>
            <person name="Ulrich L."/>
            <person name="Willmer F.M."/>
            <person name="Hasenbein T."/>
            <person name="Steiner L.X."/>
            <person name="Wolters M."/>
            <person name="Herbst E.M."/>
            <person name="Deines P."/>
        </authorList>
    </citation>
    <scope>NUCLEOTIDE SEQUENCE</scope>
    <source>
        <strain evidence="3">T3</strain>
    </source>
</reference>
<evidence type="ECO:0000313" key="3">
    <source>
        <dbReference type="EMBL" id="XBY66782.1"/>
    </source>
</evidence>
<evidence type="ECO:0000256" key="2">
    <source>
        <dbReference type="SAM" id="Phobius"/>
    </source>
</evidence>
<organism evidence="3">
    <name type="scientific">Pseudomonas solani</name>
    <dbReference type="NCBI Taxonomy" id="2731552"/>
    <lineage>
        <taxon>Bacteria</taxon>
        <taxon>Pseudomonadati</taxon>
        <taxon>Pseudomonadota</taxon>
        <taxon>Gammaproteobacteria</taxon>
        <taxon>Pseudomonadales</taxon>
        <taxon>Pseudomonadaceae</taxon>
        <taxon>Pseudomonas</taxon>
    </lineage>
</organism>
<name>A0AAU7YAS0_9PSED</name>
<evidence type="ECO:0000256" key="1">
    <source>
        <dbReference type="SAM" id="MobiDB-lite"/>
    </source>
</evidence>
<dbReference type="RefSeq" id="WP_350448503.1">
    <property type="nucleotide sequence ID" value="NZ_CP146285.1"/>
</dbReference>
<dbReference type="InterPro" id="IPR021333">
    <property type="entry name" value="DUF2946"/>
</dbReference>
<feature type="transmembrane region" description="Helical" evidence="2">
    <location>
        <begin position="75"/>
        <end position="101"/>
    </location>
</feature>
<proteinExistence type="predicted"/>